<dbReference type="AlphaFoldDB" id="U5C2C3"/>
<gene>
    <name evidence="1" type="ORF">P872_01405</name>
</gene>
<dbReference type="Proteomes" id="UP000016843">
    <property type="component" value="Unassembled WGS sequence"/>
</dbReference>
<accession>U5C2C3</accession>
<evidence type="ECO:0000313" key="1">
    <source>
        <dbReference type="EMBL" id="ERM83944.1"/>
    </source>
</evidence>
<organism evidence="1 2">
    <name type="scientific">Rhodonellum psychrophilum GCM71 = DSM 17998</name>
    <dbReference type="NCBI Taxonomy" id="1123057"/>
    <lineage>
        <taxon>Bacteria</taxon>
        <taxon>Pseudomonadati</taxon>
        <taxon>Bacteroidota</taxon>
        <taxon>Cytophagia</taxon>
        <taxon>Cytophagales</taxon>
        <taxon>Cytophagaceae</taxon>
        <taxon>Rhodonellum</taxon>
    </lineage>
</organism>
<proteinExistence type="predicted"/>
<protein>
    <submittedName>
        <fullName evidence="1">Uncharacterized protein</fullName>
    </submittedName>
</protein>
<name>U5C2C3_9BACT</name>
<reference evidence="1 2" key="1">
    <citation type="journal article" date="2013" name="Genome Announc.">
        <title>Draft Genome Sequence of the Psychrophilic and Alkaliphilic Rhodonellum psychrophilum Strain GCM71T.</title>
        <authorList>
            <person name="Hauptmann A.L."/>
            <person name="Glaring M.A."/>
            <person name="Hallin P.F."/>
            <person name="Prieme A."/>
            <person name="Stougaard P."/>
        </authorList>
    </citation>
    <scope>NUCLEOTIDE SEQUENCE [LARGE SCALE GENOMIC DNA]</scope>
    <source>
        <strain evidence="1 2">GCM71</strain>
    </source>
</reference>
<evidence type="ECO:0000313" key="2">
    <source>
        <dbReference type="Proteomes" id="UP000016843"/>
    </source>
</evidence>
<comment type="caution">
    <text evidence="1">The sequence shown here is derived from an EMBL/GenBank/DDBJ whole genome shotgun (WGS) entry which is preliminary data.</text>
</comment>
<sequence length="29" mass="3284">MIEKDLGSSTNKRKNLQNQFIFGESVLEG</sequence>
<dbReference type="EMBL" id="AWXR01000008">
    <property type="protein sequence ID" value="ERM83944.1"/>
    <property type="molecule type" value="Genomic_DNA"/>
</dbReference>
<keyword evidence="2" id="KW-1185">Reference proteome</keyword>